<dbReference type="Proteomes" id="UP001652622">
    <property type="component" value="Unplaced"/>
</dbReference>
<name>A0A6P9CWS2_PANGU</name>
<feature type="region of interest" description="Disordered" evidence="1">
    <location>
        <begin position="160"/>
        <end position="195"/>
    </location>
</feature>
<evidence type="ECO:0000313" key="3">
    <source>
        <dbReference type="Proteomes" id="UP001652622"/>
    </source>
</evidence>
<proteinExistence type="predicted"/>
<keyword evidence="3" id="KW-1185">Reference proteome</keyword>
<feature type="domain" description="Myb/SANT-like DNA-binding" evidence="2">
    <location>
        <begin position="44"/>
        <end position="132"/>
    </location>
</feature>
<dbReference type="KEGG" id="pgut:117674023"/>
<evidence type="ECO:0000313" key="4">
    <source>
        <dbReference type="RefSeq" id="XP_034287697.1"/>
    </source>
</evidence>
<evidence type="ECO:0000256" key="1">
    <source>
        <dbReference type="SAM" id="MobiDB-lite"/>
    </source>
</evidence>
<dbReference type="RefSeq" id="XP_034287697.1">
    <property type="nucleotide sequence ID" value="XM_034431806.2"/>
</dbReference>
<reference evidence="4" key="1">
    <citation type="submission" date="2025-08" db="UniProtKB">
        <authorList>
            <consortium name="RefSeq"/>
        </authorList>
    </citation>
    <scope>IDENTIFICATION</scope>
    <source>
        <tissue evidence="4">Blood</tissue>
    </source>
</reference>
<feature type="compositionally biased region" description="Polar residues" evidence="1">
    <location>
        <begin position="174"/>
        <end position="186"/>
    </location>
</feature>
<dbReference type="AlphaFoldDB" id="A0A6P9CWS2"/>
<gene>
    <name evidence="4" type="primary">LOC117674023</name>
</gene>
<protein>
    <submittedName>
        <fullName evidence="4">Uncharacterized protein LOC117674023</fullName>
    </submittedName>
</protein>
<dbReference type="Gene3D" id="1.10.10.60">
    <property type="entry name" value="Homeodomain-like"/>
    <property type="match status" value="1"/>
</dbReference>
<sequence>MPPLFIIYPKVASRSLGHCGVCINQAQAEMPHTPRQRLQPRAPIWSETETRDFLALWGELLILRWIENRPPNSDIYEDLSAQMIARGHERNASQCRNRARDLKRSYRRAKDAQICAGAETVSCRYFRELDQMFGGEMDRTTNRSLASMDGSMQVVVKSEDAKDMEAQASEEESNQMTPPNTLSSMDADTDTETEPNVGITRGLVTVVDPNVIETTIVQEGPEEKAVPFCGQPVPGCSEDGHHTATGRGRREKSFGHPLTTAERMASMRERKRRSHEEMMHEIMTDYRRTWETMEALHERSEINAGDFREAVLREMLLDREARTREAQLNRESRAREAQLDREARIRDNQLEREIRIKELGMIEAELQRTREILHPMVDAVASVAEALRMASRILPPSQPAQKVRAGVFLESKESK</sequence>
<dbReference type="OMA" id="HEEMMHE"/>
<dbReference type="InParanoid" id="A0A6P9CWS2"/>
<dbReference type="PANTHER" id="PTHR47595:SF1">
    <property type="entry name" value="MYB_SANT-LIKE DNA-BINDING DOMAIN-CONTAINING PROTEIN"/>
    <property type="match status" value="1"/>
</dbReference>
<dbReference type="Pfam" id="PF13837">
    <property type="entry name" value="Myb_DNA-bind_4"/>
    <property type="match status" value="1"/>
</dbReference>
<accession>A0A6P9CWS2</accession>
<dbReference type="GeneID" id="117674023"/>
<dbReference type="InterPro" id="IPR044822">
    <property type="entry name" value="Myb_DNA-bind_4"/>
</dbReference>
<dbReference type="PANTHER" id="PTHR47595">
    <property type="entry name" value="HEAT SHOCK 70 KDA PROTEIN 14"/>
    <property type="match status" value="1"/>
</dbReference>
<evidence type="ECO:0000259" key="2">
    <source>
        <dbReference type="Pfam" id="PF13837"/>
    </source>
</evidence>
<organism evidence="3 4">
    <name type="scientific">Pantherophis guttatus</name>
    <name type="common">Corn snake</name>
    <name type="synonym">Elaphe guttata</name>
    <dbReference type="NCBI Taxonomy" id="94885"/>
    <lineage>
        <taxon>Eukaryota</taxon>
        <taxon>Metazoa</taxon>
        <taxon>Chordata</taxon>
        <taxon>Craniata</taxon>
        <taxon>Vertebrata</taxon>
        <taxon>Euteleostomi</taxon>
        <taxon>Lepidosauria</taxon>
        <taxon>Squamata</taxon>
        <taxon>Bifurcata</taxon>
        <taxon>Unidentata</taxon>
        <taxon>Episquamata</taxon>
        <taxon>Toxicofera</taxon>
        <taxon>Serpentes</taxon>
        <taxon>Colubroidea</taxon>
        <taxon>Colubridae</taxon>
        <taxon>Colubrinae</taxon>
        <taxon>Pantherophis</taxon>
    </lineage>
</organism>